<protein>
    <submittedName>
        <fullName evidence="2">Uncharacterized protein</fullName>
    </submittedName>
</protein>
<organism evidence="2 3">
    <name type="scientific">Colletotrichum lupini</name>
    <dbReference type="NCBI Taxonomy" id="145971"/>
    <lineage>
        <taxon>Eukaryota</taxon>
        <taxon>Fungi</taxon>
        <taxon>Dikarya</taxon>
        <taxon>Ascomycota</taxon>
        <taxon>Pezizomycotina</taxon>
        <taxon>Sordariomycetes</taxon>
        <taxon>Hypocreomycetidae</taxon>
        <taxon>Glomerellales</taxon>
        <taxon>Glomerellaceae</taxon>
        <taxon>Colletotrichum</taxon>
        <taxon>Colletotrichum acutatum species complex</taxon>
    </lineage>
</organism>
<dbReference type="AlphaFoldDB" id="A0A9Q8SKV8"/>
<dbReference type="KEGG" id="clup:CLUP02_04542"/>
<dbReference type="Proteomes" id="UP000830671">
    <property type="component" value="Chromosome 2"/>
</dbReference>
<evidence type="ECO:0000313" key="2">
    <source>
        <dbReference type="EMBL" id="UQC79063.1"/>
    </source>
</evidence>
<evidence type="ECO:0000313" key="3">
    <source>
        <dbReference type="Proteomes" id="UP000830671"/>
    </source>
</evidence>
<name>A0A9Q8SKV8_9PEZI</name>
<dbReference type="GeneID" id="73338563"/>
<feature type="compositionally biased region" description="Basic residues" evidence="1">
    <location>
        <begin position="7"/>
        <end position="16"/>
    </location>
</feature>
<accession>A0A9Q8SKV8</accession>
<feature type="region of interest" description="Disordered" evidence="1">
    <location>
        <begin position="447"/>
        <end position="482"/>
    </location>
</feature>
<evidence type="ECO:0000256" key="1">
    <source>
        <dbReference type="SAM" id="MobiDB-lite"/>
    </source>
</evidence>
<proteinExistence type="predicted"/>
<sequence length="632" mass="71857">MTSLSLSRRHYGHLRHVQAPVGPNPNPNASAERRRSGVTPVPRRSARGCKYDVHRTADGCHSNPLYHFTADSKKYPASIETEVFTSHDTEICTRHERVLHRAHRSAQGWLLERQASLSPLPKTSYSMKCYAEGHVRGLLFEPTFTPGRFALEDIRALLLLLFLHVWGDCELRGHKFNQHSAYIFSALEICNSIEMAEILGIVASVAALMQLAHYGEKFAKALLNFSKQNSSPRREVDRCASQAQDFSDCINMTHFTLERHFANYTKSPLLQYLSSQGILNRILNRSELIEWRLDKATIRVRSLLGGGNAIFNFFKWWYQKDSILDLFPEMDSVKISLQLLASATQLEVLDMECKDSLCDTEKLISNEKHMYVLTNMGTSPGVIDSLSLRDYVTLRKKYGENWECPEAQVRLISVVRVIYQDQGASSQTEARHYDHEAMYKFERRLQHERLSRKQSSSAKTTPSSTTGQPATKRHVGHGSGANSNIQEIKSVQASQSQRQQLEPLHERVILVDTANLDRSIVHSHVSHKGRLTGKTLTGVVHTTLDVSVISILEAKRLDINVYSCEDDKKFGFKFDQGKIQTCIGMVYFTIDHNPSPGSQSLITRHKFYVLENCHPRLIFGKDIWEIEETSKQ</sequence>
<feature type="region of interest" description="Disordered" evidence="1">
    <location>
        <begin position="1"/>
        <end position="46"/>
    </location>
</feature>
<feature type="compositionally biased region" description="Low complexity" evidence="1">
    <location>
        <begin position="455"/>
        <end position="466"/>
    </location>
</feature>
<gene>
    <name evidence="2" type="ORF">CLUP02_04542</name>
</gene>
<keyword evidence="3" id="KW-1185">Reference proteome</keyword>
<dbReference type="EMBL" id="CP019474">
    <property type="protein sequence ID" value="UQC79063.1"/>
    <property type="molecule type" value="Genomic_DNA"/>
</dbReference>
<dbReference type="RefSeq" id="XP_049140696.1">
    <property type="nucleotide sequence ID" value="XM_049283553.1"/>
</dbReference>
<reference evidence="2" key="1">
    <citation type="journal article" date="2021" name="Mol. Plant Microbe Interact.">
        <title>Complete Genome Sequence of the Plant-Pathogenic Fungus Colletotrichum lupini.</title>
        <authorList>
            <person name="Baroncelli R."/>
            <person name="Pensec F."/>
            <person name="Da Lio D."/>
            <person name="Boufleur T."/>
            <person name="Vicente I."/>
            <person name="Sarrocco S."/>
            <person name="Picot A."/>
            <person name="Baraldi E."/>
            <person name="Sukno S."/>
            <person name="Thon M."/>
            <person name="Le Floch G."/>
        </authorList>
    </citation>
    <scope>NUCLEOTIDE SEQUENCE</scope>
    <source>
        <strain evidence="2">IMI 504893</strain>
    </source>
</reference>